<feature type="transmembrane region" description="Helical" evidence="1">
    <location>
        <begin position="140"/>
        <end position="160"/>
    </location>
</feature>
<keyword evidence="1" id="KW-1133">Transmembrane helix</keyword>
<keyword evidence="1" id="KW-0472">Membrane</keyword>
<dbReference type="EMBL" id="KZ305024">
    <property type="protein sequence ID" value="PIA56388.1"/>
    <property type="molecule type" value="Genomic_DNA"/>
</dbReference>
<proteinExistence type="predicted"/>
<reference evidence="2 3" key="1">
    <citation type="submission" date="2017-09" db="EMBL/GenBank/DDBJ databases">
        <title>WGS assembly of Aquilegia coerulea Goldsmith.</title>
        <authorList>
            <person name="Hodges S."/>
            <person name="Kramer E."/>
            <person name="Nordborg M."/>
            <person name="Tomkins J."/>
            <person name="Borevitz J."/>
            <person name="Derieg N."/>
            <person name="Yan J."/>
            <person name="Mihaltcheva S."/>
            <person name="Hayes R.D."/>
            <person name="Rokhsar D."/>
        </authorList>
    </citation>
    <scope>NUCLEOTIDE SEQUENCE [LARGE SCALE GENOMIC DNA]</scope>
    <source>
        <strain evidence="3">cv. Goldsmith</strain>
    </source>
</reference>
<dbReference type="AlphaFoldDB" id="A0A2G5EKV3"/>
<dbReference type="PANTHER" id="PTHR33430:SF7">
    <property type="entry name" value="OS07G0240400 PROTEIN"/>
    <property type="match status" value="1"/>
</dbReference>
<evidence type="ECO:0000313" key="3">
    <source>
        <dbReference type="Proteomes" id="UP000230069"/>
    </source>
</evidence>
<protein>
    <submittedName>
        <fullName evidence="2">Uncharacterized protein</fullName>
    </submittedName>
</protein>
<keyword evidence="3" id="KW-1185">Reference proteome</keyword>
<feature type="transmembrane region" description="Helical" evidence="1">
    <location>
        <begin position="49"/>
        <end position="77"/>
    </location>
</feature>
<dbReference type="PANTHER" id="PTHR33430">
    <property type="entry name" value="MATERNAL EFFECT EMBRYO ARREST PROTEIN"/>
    <property type="match status" value="1"/>
</dbReference>
<accession>A0A2G5EKV3</accession>
<sequence length="162" mass="18049">MRIHITVLQGLTRENPAWFCFTLILPWQIFVEPNHSFVTNPDCLPGSNIYNGLVICWMISLVAFPLSSLAASTLKWISKINDPPCNMVDVTKSMTRCGLLVISVVASVIGFEFMIAIFIYGMQYHAGTWNCFSSTATLTGIIVLAFIIPAMKVFSVIWHLTS</sequence>
<gene>
    <name evidence="2" type="ORF">AQUCO_00700600v1</name>
</gene>
<dbReference type="Proteomes" id="UP000230069">
    <property type="component" value="Unassembled WGS sequence"/>
</dbReference>
<organism evidence="2 3">
    <name type="scientific">Aquilegia coerulea</name>
    <name type="common">Rocky mountain columbine</name>
    <dbReference type="NCBI Taxonomy" id="218851"/>
    <lineage>
        <taxon>Eukaryota</taxon>
        <taxon>Viridiplantae</taxon>
        <taxon>Streptophyta</taxon>
        <taxon>Embryophyta</taxon>
        <taxon>Tracheophyta</taxon>
        <taxon>Spermatophyta</taxon>
        <taxon>Magnoliopsida</taxon>
        <taxon>Ranunculales</taxon>
        <taxon>Ranunculaceae</taxon>
        <taxon>Thalictroideae</taxon>
        <taxon>Aquilegia</taxon>
    </lineage>
</organism>
<keyword evidence="1" id="KW-0812">Transmembrane</keyword>
<evidence type="ECO:0000313" key="2">
    <source>
        <dbReference type="EMBL" id="PIA56388.1"/>
    </source>
</evidence>
<dbReference type="InParanoid" id="A0A2G5EKV3"/>
<feature type="transmembrane region" description="Helical" evidence="1">
    <location>
        <begin position="98"/>
        <end position="120"/>
    </location>
</feature>
<name>A0A2G5EKV3_AQUCA</name>
<evidence type="ECO:0000256" key="1">
    <source>
        <dbReference type="SAM" id="Phobius"/>
    </source>
</evidence>